<sequence length="82" mass="9191">MSFIKNSSIRWGVILLCMILGTWLGLFFQRFPATSVLFANVVDFTIDIRQIDLVMVRIGFLFALKLNLGTLIGAITGIVITR</sequence>
<feature type="transmembrane region" description="Helical" evidence="1">
    <location>
        <begin position="58"/>
        <end position="80"/>
    </location>
</feature>
<feature type="transmembrane region" description="Helical" evidence="1">
    <location>
        <begin position="12"/>
        <end position="31"/>
    </location>
</feature>
<proteinExistence type="predicted"/>
<comment type="caution">
    <text evidence="2">The sequence shown here is derived from an EMBL/GenBank/DDBJ whole genome shotgun (WGS) entry which is preliminary data.</text>
</comment>
<dbReference type="GeneID" id="95756411"/>
<keyword evidence="1" id="KW-1133">Transmembrane helix</keyword>
<name>A0AAW5JWC5_9BACT</name>
<organism evidence="2 3">
    <name type="scientific">Cloacibacillus evryensis</name>
    <dbReference type="NCBI Taxonomy" id="508460"/>
    <lineage>
        <taxon>Bacteria</taxon>
        <taxon>Thermotogati</taxon>
        <taxon>Synergistota</taxon>
        <taxon>Synergistia</taxon>
        <taxon>Synergistales</taxon>
        <taxon>Synergistaceae</taxon>
        <taxon>Cloacibacillus</taxon>
    </lineage>
</organism>
<keyword evidence="3" id="KW-1185">Reference proteome</keyword>
<dbReference type="Proteomes" id="UP001205919">
    <property type="component" value="Unassembled WGS sequence"/>
</dbReference>
<dbReference type="EMBL" id="JANFYT010000001">
    <property type="protein sequence ID" value="MCQ4812825.1"/>
    <property type="molecule type" value="Genomic_DNA"/>
</dbReference>
<protein>
    <recommendedName>
        <fullName evidence="4">DUF4321 domain-containing protein</fullName>
    </recommendedName>
</protein>
<dbReference type="AlphaFoldDB" id="A0AAW5JWC5"/>
<reference evidence="2 3" key="1">
    <citation type="submission" date="2022-06" db="EMBL/GenBank/DDBJ databases">
        <title>Isolation of gut microbiota from human fecal samples.</title>
        <authorList>
            <person name="Pamer E.G."/>
            <person name="Barat B."/>
            <person name="Waligurski E."/>
            <person name="Medina S."/>
            <person name="Paddock L."/>
            <person name="Mostad J."/>
        </authorList>
    </citation>
    <scope>NUCLEOTIDE SEQUENCE [LARGE SCALE GENOMIC DNA]</scope>
    <source>
        <strain evidence="2 3">DFI.9.90</strain>
    </source>
</reference>
<evidence type="ECO:0000256" key="1">
    <source>
        <dbReference type="SAM" id="Phobius"/>
    </source>
</evidence>
<keyword evidence="1" id="KW-0472">Membrane</keyword>
<keyword evidence="1" id="KW-0812">Transmembrane</keyword>
<evidence type="ECO:0000313" key="2">
    <source>
        <dbReference type="EMBL" id="MCQ4812825.1"/>
    </source>
</evidence>
<accession>A0AAW5JWC5</accession>
<evidence type="ECO:0008006" key="4">
    <source>
        <dbReference type="Google" id="ProtNLM"/>
    </source>
</evidence>
<evidence type="ECO:0000313" key="3">
    <source>
        <dbReference type="Proteomes" id="UP001205919"/>
    </source>
</evidence>
<dbReference type="RefSeq" id="WP_008711903.1">
    <property type="nucleotide sequence ID" value="NZ_CABKQM010000008.1"/>
</dbReference>
<gene>
    <name evidence="2" type="ORF">NE630_00120</name>
</gene>